<dbReference type="Proteomes" id="UP000215335">
    <property type="component" value="Unassembled WGS sequence"/>
</dbReference>
<accession>A0A232ED38</accession>
<evidence type="ECO:0008006" key="3">
    <source>
        <dbReference type="Google" id="ProtNLM"/>
    </source>
</evidence>
<proteinExistence type="predicted"/>
<dbReference type="STRING" id="543379.A0A232ED38"/>
<feature type="non-terminal residue" evidence="1">
    <location>
        <position position="1"/>
    </location>
</feature>
<sequence length="301" mass="34872">NTGELNRHNCHYWSDENPHWLGRIDNQHRWSVMVWCGIINGYLIGPYFFEENVNGVNFLRLLREILPELLENVDLTTRLRMWIQLDGAPPHYARIVQNVNGVNFLRLLRDILPELLENVDLATRLRMWIQLDGAPPHYARIVRDYLNTRYNGRWIGRGGPVAWPPRSPDLTPPDFYLWGYLKNVVYAQRPTTRDNMIERIRTACAAIPRDVLLRTIRQFRARLDLCIQQNGGAGAYRLRRYSGIRQNLTAGGGATVKSIVACQACRGATAAPRGWQLRLFPLARRQSLLLFLYCMINYSSE</sequence>
<reference evidence="1 2" key="1">
    <citation type="journal article" date="2017" name="Curr. Biol.">
        <title>The Evolution of Venom by Co-option of Single-Copy Genes.</title>
        <authorList>
            <person name="Martinson E.O."/>
            <person name="Mrinalini"/>
            <person name="Kelkar Y.D."/>
            <person name="Chang C.H."/>
            <person name="Werren J.H."/>
        </authorList>
    </citation>
    <scope>NUCLEOTIDE SEQUENCE [LARGE SCALE GENOMIC DNA]</scope>
    <source>
        <strain evidence="1 2">Alberta</strain>
        <tissue evidence="1">Whole body</tissue>
    </source>
</reference>
<protein>
    <recommendedName>
        <fullName evidence="3">Tc1-like transposase DDE domain-containing protein</fullName>
    </recommendedName>
</protein>
<evidence type="ECO:0000313" key="1">
    <source>
        <dbReference type="EMBL" id="OXU16263.1"/>
    </source>
</evidence>
<keyword evidence="2" id="KW-1185">Reference proteome</keyword>
<comment type="caution">
    <text evidence="1">The sequence shown here is derived from an EMBL/GenBank/DDBJ whole genome shotgun (WGS) entry which is preliminary data.</text>
</comment>
<dbReference type="GO" id="GO:0003676">
    <property type="term" value="F:nucleic acid binding"/>
    <property type="evidence" value="ECO:0007669"/>
    <property type="project" value="InterPro"/>
</dbReference>
<dbReference type="EMBL" id="NNAY01008663">
    <property type="protein sequence ID" value="OXU16263.1"/>
    <property type="molecule type" value="Genomic_DNA"/>
</dbReference>
<dbReference type="InterPro" id="IPR036397">
    <property type="entry name" value="RNaseH_sf"/>
</dbReference>
<evidence type="ECO:0000313" key="2">
    <source>
        <dbReference type="Proteomes" id="UP000215335"/>
    </source>
</evidence>
<name>A0A232ED38_9HYME</name>
<organism evidence="1 2">
    <name type="scientific">Trichomalopsis sarcophagae</name>
    <dbReference type="NCBI Taxonomy" id="543379"/>
    <lineage>
        <taxon>Eukaryota</taxon>
        <taxon>Metazoa</taxon>
        <taxon>Ecdysozoa</taxon>
        <taxon>Arthropoda</taxon>
        <taxon>Hexapoda</taxon>
        <taxon>Insecta</taxon>
        <taxon>Pterygota</taxon>
        <taxon>Neoptera</taxon>
        <taxon>Endopterygota</taxon>
        <taxon>Hymenoptera</taxon>
        <taxon>Apocrita</taxon>
        <taxon>Proctotrupomorpha</taxon>
        <taxon>Chalcidoidea</taxon>
        <taxon>Pteromalidae</taxon>
        <taxon>Pteromalinae</taxon>
        <taxon>Trichomalopsis</taxon>
    </lineage>
</organism>
<dbReference type="PANTHER" id="PTHR47326:SF1">
    <property type="entry name" value="HTH PSQ-TYPE DOMAIN-CONTAINING PROTEIN"/>
    <property type="match status" value="1"/>
</dbReference>
<gene>
    <name evidence="1" type="ORF">TSAR_012619</name>
</gene>
<dbReference type="Gene3D" id="3.30.420.10">
    <property type="entry name" value="Ribonuclease H-like superfamily/Ribonuclease H"/>
    <property type="match status" value="2"/>
</dbReference>
<dbReference type="AlphaFoldDB" id="A0A232ED38"/>
<dbReference type="PANTHER" id="PTHR47326">
    <property type="entry name" value="TRANSPOSABLE ELEMENT TC3 TRANSPOSASE-LIKE PROTEIN"/>
    <property type="match status" value="1"/>
</dbReference>